<dbReference type="RefSeq" id="WP_380011568.1">
    <property type="nucleotide sequence ID" value="NZ_JBHLYR010000045.1"/>
</dbReference>
<dbReference type="SUPFAM" id="SSF46785">
    <property type="entry name" value="Winged helix' DNA-binding domain"/>
    <property type="match status" value="1"/>
</dbReference>
<dbReference type="Gene3D" id="1.10.10.10">
    <property type="entry name" value="Winged helix-like DNA-binding domain superfamily/Winged helix DNA-binding domain"/>
    <property type="match status" value="1"/>
</dbReference>
<evidence type="ECO:0000313" key="3">
    <source>
        <dbReference type="Proteomes" id="UP001589733"/>
    </source>
</evidence>
<dbReference type="InterPro" id="IPR036388">
    <property type="entry name" value="WH-like_DNA-bd_sf"/>
</dbReference>
<dbReference type="InterPro" id="IPR036390">
    <property type="entry name" value="WH_DNA-bd_sf"/>
</dbReference>
<dbReference type="Pfam" id="PF01022">
    <property type="entry name" value="HTH_5"/>
    <property type="match status" value="1"/>
</dbReference>
<reference evidence="2 3" key="1">
    <citation type="submission" date="2024-09" db="EMBL/GenBank/DDBJ databases">
        <authorList>
            <person name="Sun Q."/>
            <person name="Mori K."/>
        </authorList>
    </citation>
    <scope>NUCLEOTIDE SEQUENCE [LARGE SCALE GENOMIC DNA]</scope>
    <source>
        <strain evidence="2 3">JCM 13503</strain>
    </source>
</reference>
<dbReference type="CDD" id="cd00090">
    <property type="entry name" value="HTH_ARSR"/>
    <property type="match status" value="1"/>
</dbReference>
<accession>A0ABV6B0D5</accession>
<evidence type="ECO:0000313" key="2">
    <source>
        <dbReference type="EMBL" id="MFB9993204.1"/>
    </source>
</evidence>
<evidence type="ECO:0000259" key="1">
    <source>
        <dbReference type="SMART" id="SM00418"/>
    </source>
</evidence>
<protein>
    <submittedName>
        <fullName evidence="2">ArsR/SmtB family transcription factor</fullName>
    </submittedName>
</protein>
<dbReference type="Proteomes" id="UP001589733">
    <property type="component" value="Unassembled WGS sequence"/>
</dbReference>
<name>A0ABV6B0D5_9DEIO</name>
<dbReference type="InterPro" id="IPR011991">
    <property type="entry name" value="ArsR-like_HTH"/>
</dbReference>
<dbReference type="SMART" id="SM00418">
    <property type="entry name" value="HTH_ARSR"/>
    <property type="match status" value="1"/>
</dbReference>
<feature type="domain" description="HTH arsR-type" evidence="1">
    <location>
        <begin position="18"/>
        <end position="100"/>
    </location>
</feature>
<comment type="caution">
    <text evidence="2">The sequence shown here is derived from an EMBL/GenBank/DDBJ whole genome shotgun (WGS) entry which is preliminary data.</text>
</comment>
<keyword evidence="3" id="KW-1185">Reference proteome</keyword>
<dbReference type="InterPro" id="IPR001845">
    <property type="entry name" value="HTH_ArsR_DNA-bd_dom"/>
</dbReference>
<organism evidence="2 3">
    <name type="scientific">Deinococcus oregonensis</name>
    <dbReference type="NCBI Taxonomy" id="1805970"/>
    <lineage>
        <taxon>Bacteria</taxon>
        <taxon>Thermotogati</taxon>
        <taxon>Deinococcota</taxon>
        <taxon>Deinococci</taxon>
        <taxon>Deinococcales</taxon>
        <taxon>Deinococcaceae</taxon>
        <taxon>Deinococcus</taxon>
    </lineage>
</organism>
<dbReference type="EMBL" id="JBHLYR010000045">
    <property type="protein sequence ID" value="MFB9993204.1"/>
    <property type="molecule type" value="Genomic_DNA"/>
</dbReference>
<gene>
    <name evidence="2" type="ORF">ACFFLM_14625</name>
</gene>
<sequence>MGGLFRKHRVVEGGDLKLVAHALNSDTRLQILSLLSHNVLNLTELTAALGLPHSTVSFHIKHLEAAGLLAVEYLPGTRGSQKLISKRYDQLEFRLPGAEVEAADDVVDISMPIGNYTHISAQPTCGLSAEHKLIGMLDDPRAFFEPEHVFAQALWFGKSGHVEYTFPNNLPPGSAATEFELSMEVCSEAPQYNADWPSDLTLWVNDVEVGMWTCPSDLGGVRGHLTPDWWDANQTTHGFLKRWRVTLEGAHIDGERLSDVTLEQLRLNQSNHIRIRLGVKPDARHQGGLNLFGRHFGNYPQDLLMRLRYAFAETAPPA</sequence>
<proteinExistence type="predicted"/>